<protein>
    <submittedName>
        <fullName evidence="1">MarR family transcriptional regulator</fullName>
    </submittedName>
</protein>
<dbReference type="Proteomes" id="UP000320531">
    <property type="component" value="Unassembled WGS sequence"/>
</dbReference>
<dbReference type="InterPro" id="IPR039422">
    <property type="entry name" value="MarR/SlyA-like"/>
</dbReference>
<evidence type="ECO:0000313" key="2">
    <source>
        <dbReference type="Proteomes" id="UP000320531"/>
    </source>
</evidence>
<dbReference type="PANTHER" id="PTHR33164">
    <property type="entry name" value="TRANSCRIPTIONAL REGULATOR, MARR FAMILY"/>
    <property type="match status" value="1"/>
</dbReference>
<sequence length="166" mass="18190">MDIIAEARRQWAKRYSTHSARGLATVSSFERAAHILRNGAEEVLTPFGVSYSQFEVLAVLMWSRAGSMPMSKISSRLQVPPASLTHTVRKLEKDGLITRVSDPKDKRSTLVMVTDQGIVLASAAGPALDRYFESIALPAREQDRVIAAANRVRRAAGEDVEGPEAQ</sequence>
<accession>A0A558GH81</accession>
<name>A0A558GH81_9CORY</name>
<dbReference type="PRINTS" id="PR00598">
    <property type="entry name" value="HTHMARR"/>
</dbReference>
<dbReference type="GO" id="GO:0006950">
    <property type="term" value="P:response to stress"/>
    <property type="evidence" value="ECO:0007669"/>
    <property type="project" value="TreeGrafter"/>
</dbReference>
<dbReference type="InterPro" id="IPR036390">
    <property type="entry name" value="WH_DNA-bd_sf"/>
</dbReference>
<dbReference type="Gene3D" id="1.10.10.10">
    <property type="entry name" value="Winged helix-like DNA-binding domain superfamily/Winged helix DNA-binding domain"/>
    <property type="match status" value="1"/>
</dbReference>
<evidence type="ECO:0000313" key="1">
    <source>
        <dbReference type="EMBL" id="TVU56230.1"/>
    </source>
</evidence>
<dbReference type="GO" id="GO:0003700">
    <property type="term" value="F:DNA-binding transcription factor activity"/>
    <property type="evidence" value="ECO:0007669"/>
    <property type="project" value="InterPro"/>
</dbReference>
<dbReference type="EMBL" id="VMTY01000036">
    <property type="protein sequence ID" value="TVU56230.1"/>
    <property type="molecule type" value="Genomic_DNA"/>
</dbReference>
<dbReference type="AlphaFoldDB" id="A0A558GH81"/>
<dbReference type="PROSITE" id="PS50995">
    <property type="entry name" value="HTH_MARR_2"/>
    <property type="match status" value="1"/>
</dbReference>
<gene>
    <name evidence="1" type="ORF">FQK23_09605</name>
</gene>
<dbReference type="RefSeq" id="WP_070646202.1">
    <property type="nucleotide sequence ID" value="NZ_BAAAJC010000036.1"/>
</dbReference>
<comment type="caution">
    <text evidence="1">The sequence shown here is derived from an EMBL/GenBank/DDBJ whole genome shotgun (WGS) entry which is preliminary data.</text>
</comment>
<proteinExistence type="predicted"/>
<dbReference type="Pfam" id="PF01047">
    <property type="entry name" value="MarR"/>
    <property type="match status" value="1"/>
</dbReference>
<dbReference type="SMART" id="SM00347">
    <property type="entry name" value="HTH_MARR"/>
    <property type="match status" value="1"/>
</dbReference>
<reference evidence="1 2" key="1">
    <citation type="submission" date="2019-07" db="EMBL/GenBank/DDBJ databases">
        <title>Draft genome of C. aurimucosum strain 14-2523.</title>
        <authorList>
            <person name="Pacheco L.G.C."/>
            <person name="Aguiar E.R.G.R."/>
            <person name="Navas J."/>
            <person name="Santos C.S."/>
            <person name="Rocha D.J.P.G."/>
        </authorList>
    </citation>
    <scope>NUCLEOTIDE SEQUENCE [LARGE SCALE GENOMIC DNA]</scope>
    <source>
        <strain evidence="1 2">14-2523</strain>
    </source>
</reference>
<dbReference type="InterPro" id="IPR036388">
    <property type="entry name" value="WH-like_DNA-bd_sf"/>
</dbReference>
<dbReference type="SUPFAM" id="SSF46785">
    <property type="entry name" value="Winged helix' DNA-binding domain"/>
    <property type="match status" value="1"/>
</dbReference>
<organism evidence="1 2">
    <name type="scientific">Corynebacterium aurimucosum</name>
    <dbReference type="NCBI Taxonomy" id="169292"/>
    <lineage>
        <taxon>Bacteria</taxon>
        <taxon>Bacillati</taxon>
        <taxon>Actinomycetota</taxon>
        <taxon>Actinomycetes</taxon>
        <taxon>Mycobacteriales</taxon>
        <taxon>Corynebacteriaceae</taxon>
        <taxon>Corynebacterium</taxon>
    </lineage>
</organism>
<dbReference type="PANTHER" id="PTHR33164:SF101">
    <property type="entry name" value="TRANSCRIPTIONAL REPRESSOR MPRA"/>
    <property type="match status" value="1"/>
</dbReference>
<dbReference type="InterPro" id="IPR000835">
    <property type="entry name" value="HTH_MarR-typ"/>
</dbReference>